<comment type="caution">
    <text evidence="2">The sequence shown here is derived from an EMBL/GenBank/DDBJ whole genome shotgun (WGS) entry which is preliminary data.</text>
</comment>
<dbReference type="EMBL" id="LAQI01000021">
    <property type="protein sequence ID" value="KKY27441.1"/>
    <property type="molecule type" value="Genomic_DNA"/>
</dbReference>
<proteinExistence type="predicted"/>
<accession>A0A0G2EZF5</accession>
<organism evidence="2 3">
    <name type="scientific">Diplodia seriata</name>
    <dbReference type="NCBI Taxonomy" id="420778"/>
    <lineage>
        <taxon>Eukaryota</taxon>
        <taxon>Fungi</taxon>
        <taxon>Dikarya</taxon>
        <taxon>Ascomycota</taxon>
        <taxon>Pezizomycotina</taxon>
        <taxon>Dothideomycetes</taxon>
        <taxon>Dothideomycetes incertae sedis</taxon>
        <taxon>Botryosphaeriales</taxon>
        <taxon>Botryosphaeriaceae</taxon>
        <taxon>Diplodia</taxon>
    </lineage>
</organism>
<feature type="region of interest" description="Disordered" evidence="1">
    <location>
        <begin position="96"/>
        <end position="119"/>
    </location>
</feature>
<sequence>MRVVGAANDNSKKKLTVVLTTLAPEMGEQYNDPFDTLPVQSTPEVHAAIRHYFEHYPGPTPFTHDSLVYDKNAYKREKMEWSQVQFSFCQDQKIAVRTPENPDPETSGERELMFSSSTS</sequence>
<name>A0A0G2EZF5_9PEZI</name>
<dbReference type="AlphaFoldDB" id="A0A0G2EZF5"/>
<reference evidence="2 3" key="2">
    <citation type="submission" date="2015-05" db="EMBL/GenBank/DDBJ databases">
        <title>Distinctive expansion of gene families associated with plant cell wall degradation and secondary metabolism in the genomes of grapevine trunk pathogens.</title>
        <authorList>
            <person name="Lawrence D.P."/>
            <person name="Travadon R."/>
            <person name="Rolshausen P.E."/>
            <person name="Baumgartner K."/>
        </authorList>
    </citation>
    <scope>NUCLEOTIDE SEQUENCE [LARGE SCALE GENOMIC DNA]</scope>
    <source>
        <strain evidence="2">DS831</strain>
    </source>
</reference>
<gene>
    <name evidence="2" type="ORF">UCDDS831_g00844</name>
</gene>
<evidence type="ECO:0000313" key="2">
    <source>
        <dbReference type="EMBL" id="KKY27441.1"/>
    </source>
</evidence>
<dbReference type="Proteomes" id="UP000034182">
    <property type="component" value="Unassembled WGS sequence"/>
</dbReference>
<evidence type="ECO:0000256" key="1">
    <source>
        <dbReference type="SAM" id="MobiDB-lite"/>
    </source>
</evidence>
<reference evidence="2 3" key="1">
    <citation type="submission" date="2015-03" db="EMBL/GenBank/DDBJ databases">
        <authorList>
            <person name="Morales-Cruz A."/>
            <person name="Amrine K.C."/>
            <person name="Cantu D."/>
        </authorList>
    </citation>
    <scope>NUCLEOTIDE SEQUENCE [LARGE SCALE GENOMIC DNA]</scope>
    <source>
        <strain evidence="2">DS831</strain>
    </source>
</reference>
<evidence type="ECO:0000313" key="3">
    <source>
        <dbReference type="Proteomes" id="UP000034182"/>
    </source>
</evidence>
<protein>
    <submittedName>
        <fullName evidence="2">Uncharacterized protein</fullName>
    </submittedName>
</protein>